<evidence type="ECO:0000313" key="1">
    <source>
        <dbReference type="EMBL" id="AIU71135.1"/>
    </source>
</evidence>
<evidence type="ECO:0000313" key="2">
    <source>
        <dbReference type="Proteomes" id="UP000029986"/>
    </source>
</evidence>
<sequence>MPRIEDRILSIFSSVISRRSDGKQVVTTRSIINAATNLGIDDISPAQVNSIIRHNKVGWAIMEEDRNGLHTYYLFNPNAR</sequence>
<organism evidence="1 2">
    <name type="scientific">Hafnia alvei FB1</name>
    <dbReference type="NCBI Taxonomy" id="1453496"/>
    <lineage>
        <taxon>Bacteria</taxon>
        <taxon>Pseudomonadati</taxon>
        <taxon>Pseudomonadota</taxon>
        <taxon>Gammaproteobacteria</taxon>
        <taxon>Enterobacterales</taxon>
        <taxon>Hafniaceae</taxon>
        <taxon>Hafnia</taxon>
    </lineage>
</organism>
<dbReference type="AlphaFoldDB" id="A0A097QXD4"/>
<keyword evidence="2" id="KW-1185">Reference proteome</keyword>
<dbReference type="HOGENOM" id="CLU_2584829_0_0_6"/>
<proteinExistence type="predicted"/>
<accession>A0A097QXD4</accession>
<dbReference type="KEGG" id="hav:AT03_01100"/>
<protein>
    <submittedName>
        <fullName evidence="1">Uncharacterized protein</fullName>
    </submittedName>
</protein>
<dbReference type="Proteomes" id="UP000029986">
    <property type="component" value="Chromosome"/>
</dbReference>
<dbReference type="EMBL" id="CP009706">
    <property type="protein sequence ID" value="AIU71135.1"/>
    <property type="molecule type" value="Genomic_DNA"/>
</dbReference>
<dbReference type="RefSeq" id="WP_025802837.1">
    <property type="nucleotide sequence ID" value="NZ_CP009706.1"/>
</dbReference>
<reference evidence="1 2" key="1">
    <citation type="journal article" date="2014" name="Gut Pathog.">
        <title>Gene clusters of Hafnia alvei strain FB1 important in survival and pathogenesis: a draft genome perspective.</title>
        <authorList>
            <person name="Tan J.Y."/>
            <person name="Yin W.F."/>
            <person name="Chan K.G."/>
        </authorList>
    </citation>
    <scope>NUCLEOTIDE SEQUENCE [LARGE SCALE GENOMIC DNA]</scope>
    <source>
        <strain evidence="1 2">FB1</strain>
    </source>
</reference>
<name>A0A097QXD4_HAFAL</name>
<dbReference type="PATRIC" id="fig|1453496.5.peg.225"/>
<gene>
    <name evidence="1" type="ORF">AT03_01100</name>
</gene>